<sequence>MKQGSHRGQPPSLLSPLGPEPLQIPAGLLSRLRLLIPVLISPNRSRKQGLPNARFFSIFLSYRTAANRSSFLSRGACGTTVSTRHVLLLPDNAADAIALPGDNTVMRSNHATGDGLVPHSHGCLSPPHSSTF</sequence>
<keyword evidence="2" id="KW-1185">Reference proteome</keyword>
<dbReference type="AlphaFoldDB" id="A0AAD7RZK6"/>
<dbReference type="Proteomes" id="UP001221898">
    <property type="component" value="Unassembled WGS sequence"/>
</dbReference>
<evidence type="ECO:0000313" key="2">
    <source>
        <dbReference type="Proteomes" id="UP001221898"/>
    </source>
</evidence>
<comment type="caution">
    <text evidence="1">The sequence shown here is derived from an EMBL/GenBank/DDBJ whole genome shotgun (WGS) entry which is preliminary data.</text>
</comment>
<dbReference type="EMBL" id="JAINUG010000140">
    <property type="protein sequence ID" value="KAJ8393127.1"/>
    <property type="molecule type" value="Genomic_DNA"/>
</dbReference>
<name>A0AAD7RZK6_9TELE</name>
<reference evidence="1" key="1">
    <citation type="journal article" date="2023" name="Science">
        <title>Genome structures resolve the early diversification of teleost fishes.</title>
        <authorList>
            <person name="Parey E."/>
            <person name="Louis A."/>
            <person name="Montfort J."/>
            <person name="Bouchez O."/>
            <person name="Roques C."/>
            <person name="Iampietro C."/>
            <person name="Lluch J."/>
            <person name="Castinel A."/>
            <person name="Donnadieu C."/>
            <person name="Desvignes T."/>
            <person name="Floi Bucao C."/>
            <person name="Jouanno E."/>
            <person name="Wen M."/>
            <person name="Mejri S."/>
            <person name="Dirks R."/>
            <person name="Jansen H."/>
            <person name="Henkel C."/>
            <person name="Chen W.J."/>
            <person name="Zahm M."/>
            <person name="Cabau C."/>
            <person name="Klopp C."/>
            <person name="Thompson A.W."/>
            <person name="Robinson-Rechavi M."/>
            <person name="Braasch I."/>
            <person name="Lecointre G."/>
            <person name="Bobe J."/>
            <person name="Postlethwait J.H."/>
            <person name="Berthelot C."/>
            <person name="Roest Crollius H."/>
            <person name="Guiguen Y."/>
        </authorList>
    </citation>
    <scope>NUCLEOTIDE SEQUENCE</scope>
    <source>
        <strain evidence="1">NC1722</strain>
    </source>
</reference>
<evidence type="ECO:0000313" key="1">
    <source>
        <dbReference type="EMBL" id="KAJ8393127.1"/>
    </source>
</evidence>
<protein>
    <submittedName>
        <fullName evidence="1">Uncharacterized protein</fullName>
    </submittedName>
</protein>
<proteinExistence type="predicted"/>
<accession>A0AAD7RZK6</accession>
<gene>
    <name evidence="1" type="ORF">AAFF_G00068100</name>
</gene>
<organism evidence="1 2">
    <name type="scientific">Aldrovandia affinis</name>
    <dbReference type="NCBI Taxonomy" id="143900"/>
    <lineage>
        <taxon>Eukaryota</taxon>
        <taxon>Metazoa</taxon>
        <taxon>Chordata</taxon>
        <taxon>Craniata</taxon>
        <taxon>Vertebrata</taxon>
        <taxon>Euteleostomi</taxon>
        <taxon>Actinopterygii</taxon>
        <taxon>Neopterygii</taxon>
        <taxon>Teleostei</taxon>
        <taxon>Notacanthiformes</taxon>
        <taxon>Halosauridae</taxon>
        <taxon>Aldrovandia</taxon>
    </lineage>
</organism>